<protein>
    <submittedName>
        <fullName evidence="4">Short-chain dehydrogenase</fullName>
    </submittedName>
</protein>
<dbReference type="PANTHER" id="PTHR43477">
    <property type="entry name" value="DIHYDROANTICAPSIN 7-DEHYDROGENASE"/>
    <property type="match status" value="1"/>
</dbReference>
<dbReference type="Proteomes" id="UP001156856">
    <property type="component" value="Unassembled WGS sequence"/>
</dbReference>
<name>A0A512J4E2_9HYPH</name>
<dbReference type="Gene3D" id="3.40.50.720">
    <property type="entry name" value="NAD(P)-binding Rossmann-like Domain"/>
    <property type="match status" value="1"/>
</dbReference>
<dbReference type="PROSITE" id="PS00061">
    <property type="entry name" value="ADH_SHORT"/>
    <property type="match status" value="1"/>
</dbReference>
<evidence type="ECO:0000313" key="6">
    <source>
        <dbReference type="Proteomes" id="UP000321960"/>
    </source>
</evidence>
<proteinExistence type="inferred from homology"/>
<reference evidence="7" key="2">
    <citation type="journal article" date="2019" name="Int. J. Syst. Evol. Microbiol.">
        <title>The Global Catalogue of Microorganisms (GCM) 10K type strain sequencing project: providing services to taxonomists for standard genome sequencing and annotation.</title>
        <authorList>
            <consortium name="The Broad Institute Genomics Platform"/>
            <consortium name="The Broad Institute Genome Sequencing Center for Infectious Disease"/>
            <person name="Wu L."/>
            <person name="Ma J."/>
        </authorList>
    </citation>
    <scope>NUCLEOTIDE SEQUENCE [LARGE SCALE GENOMIC DNA]</scope>
    <source>
        <strain evidence="7">NBRC 107715</strain>
    </source>
</reference>
<dbReference type="InterPro" id="IPR036291">
    <property type="entry name" value="NAD(P)-bd_dom_sf"/>
</dbReference>
<gene>
    <name evidence="5" type="ORF">GCM10007888_19970</name>
    <name evidence="4" type="ORF">MOX02_28280</name>
</gene>
<reference evidence="4 6" key="3">
    <citation type="submission" date="2019-07" db="EMBL/GenBank/DDBJ databases">
        <title>Whole genome shotgun sequence of Methylobacterium oxalidis NBRC 107715.</title>
        <authorList>
            <person name="Hosoyama A."/>
            <person name="Uohara A."/>
            <person name="Ohji S."/>
            <person name="Ichikawa N."/>
        </authorList>
    </citation>
    <scope>NUCLEOTIDE SEQUENCE [LARGE SCALE GENOMIC DNA]</scope>
    <source>
        <strain evidence="4 6">NBRC 107715</strain>
    </source>
</reference>
<keyword evidence="2" id="KW-0560">Oxidoreductase</keyword>
<evidence type="ECO:0000313" key="5">
    <source>
        <dbReference type="EMBL" id="GLS63616.1"/>
    </source>
</evidence>
<comment type="similarity">
    <text evidence="1">Belongs to the short-chain dehydrogenases/reductases (SDR) family.</text>
</comment>
<organism evidence="4 6">
    <name type="scientific">Methylobacterium oxalidis</name>
    <dbReference type="NCBI Taxonomy" id="944322"/>
    <lineage>
        <taxon>Bacteria</taxon>
        <taxon>Pseudomonadati</taxon>
        <taxon>Pseudomonadota</taxon>
        <taxon>Alphaproteobacteria</taxon>
        <taxon>Hyphomicrobiales</taxon>
        <taxon>Methylobacteriaceae</taxon>
        <taxon>Methylobacterium</taxon>
    </lineage>
</organism>
<dbReference type="GO" id="GO:0016491">
    <property type="term" value="F:oxidoreductase activity"/>
    <property type="evidence" value="ECO:0007669"/>
    <property type="project" value="UniProtKB-KW"/>
</dbReference>
<dbReference type="SUPFAM" id="SSF51735">
    <property type="entry name" value="NAD(P)-binding Rossmann-fold domains"/>
    <property type="match status" value="1"/>
</dbReference>
<dbReference type="PRINTS" id="PR00081">
    <property type="entry name" value="GDHRDH"/>
</dbReference>
<dbReference type="OrthoDB" id="9803333at2"/>
<sequence length="242" mass="24780">MGLLGNKVAVVIGGGSGIGLAISERFASEGAEVFATSRHEAALRAAVDRSAGVRPIQADASDPHALRRAIEAIAAERGRIDILVVSAGSSEQRPLADLTEEHFDRTFGLNARALAFATQAAAEHMGAGSAVVLIGSIAALIGTPGYGVYAASKAAIRSFARTWAGELAPRGIRVNVVSPGPIDTALFQAVTDEVREALTNRIPIGRLGRPEEVAAAALFLASAESSFVTGADLCVDGGLAQV</sequence>
<dbReference type="AlphaFoldDB" id="A0A512J4E2"/>
<reference evidence="5" key="1">
    <citation type="journal article" date="2014" name="Int. J. Syst. Evol. Microbiol.">
        <title>Complete genome of a new Firmicutes species belonging to the dominant human colonic microbiota ('Ruminococcus bicirculans') reveals two chromosomes and a selective capacity to utilize plant glucans.</title>
        <authorList>
            <consortium name="NISC Comparative Sequencing Program"/>
            <person name="Wegmann U."/>
            <person name="Louis P."/>
            <person name="Goesmann A."/>
            <person name="Henrissat B."/>
            <person name="Duncan S.H."/>
            <person name="Flint H.J."/>
        </authorList>
    </citation>
    <scope>NUCLEOTIDE SEQUENCE</scope>
    <source>
        <strain evidence="5">NBRC 107715</strain>
    </source>
</reference>
<evidence type="ECO:0000313" key="7">
    <source>
        <dbReference type="Proteomes" id="UP001156856"/>
    </source>
</evidence>
<dbReference type="Pfam" id="PF13561">
    <property type="entry name" value="adh_short_C2"/>
    <property type="match status" value="1"/>
</dbReference>
<accession>A0A512J4E2</accession>
<comment type="caution">
    <text evidence="4">The sequence shown here is derived from an EMBL/GenBank/DDBJ whole genome shotgun (WGS) entry which is preliminary data.</text>
</comment>
<evidence type="ECO:0000259" key="3">
    <source>
        <dbReference type="SMART" id="SM00822"/>
    </source>
</evidence>
<dbReference type="EMBL" id="BJZU01000052">
    <property type="protein sequence ID" value="GEP04790.1"/>
    <property type="molecule type" value="Genomic_DNA"/>
</dbReference>
<dbReference type="PANTHER" id="PTHR43477:SF1">
    <property type="entry name" value="DIHYDROANTICAPSIN 7-DEHYDROGENASE"/>
    <property type="match status" value="1"/>
</dbReference>
<feature type="domain" description="Ketoreductase" evidence="3">
    <location>
        <begin position="7"/>
        <end position="180"/>
    </location>
</feature>
<dbReference type="SMART" id="SM00822">
    <property type="entry name" value="PKS_KR"/>
    <property type="match status" value="1"/>
</dbReference>
<dbReference type="RefSeq" id="WP_147026389.1">
    <property type="nucleotide sequence ID" value="NZ_BJZU01000052.1"/>
</dbReference>
<keyword evidence="7" id="KW-1185">Reference proteome</keyword>
<dbReference type="InterPro" id="IPR020904">
    <property type="entry name" value="Sc_DH/Rdtase_CS"/>
</dbReference>
<evidence type="ECO:0000256" key="2">
    <source>
        <dbReference type="ARBA" id="ARBA00023002"/>
    </source>
</evidence>
<evidence type="ECO:0000313" key="4">
    <source>
        <dbReference type="EMBL" id="GEP04790.1"/>
    </source>
</evidence>
<dbReference type="EMBL" id="BSPK01000025">
    <property type="protein sequence ID" value="GLS63616.1"/>
    <property type="molecule type" value="Genomic_DNA"/>
</dbReference>
<dbReference type="FunFam" id="3.40.50.720:FF:000084">
    <property type="entry name" value="Short-chain dehydrogenase reductase"/>
    <property type="match status" value="1"/>
</dbReference>
<dbReference type="InterPro" id="IPR051122">
    <property type="entry name" value="SDR_DHRS6-like"/>
</dbReference>
<dbReference type="InterPro" id="IPR002347">
    <property type="entry name" value="SDR_fam"/>
</dbReference>
<dbReference type="InterPro" id="IPR057326">
    <property type="entry name" value="KR_dom"/>
</dbReference>
<reference evidence="5" key="4">
    <citation type="submission" date="2023-01" db="EMBL/GenBank/DDBJ databases">
        <title>Draft genome sequence of Methylobacterium oxalidis strain NBRC 107715.</title>
        <authorList>
            <person name="Sun Q."/>
            <person name="Mori K."/>
        </authorList>
    </citation>
    <scope>NUCLEOTIDE SEQUENCE</scope>
    <source>
        <strain evidence="5">NBRC 107715</strain>
    </source>
</reference>
<dbReference type="Proteomes" id="UP000321960">
    <property type="component" value="Unassembled WGS sequence"/>
</dbReference>
<dbReference type="PRINTS" id="PR00080">
    <property type="entry name" value="SDRFAMILY"/>
</dbReference>
<dbReference type="CDD" id="cd05233">
    <property type="entry name" value="SDR_c"/>
    <property type="match status" value="1"/>
</dbReference>
<evidence type="ECO:0000256" key="1">
    <source>
        <dbReference type="ARBA" id="ARBA00006484"/>
    </source>
</evidence>